<dbReference type="EMBL" id="UHJA01000001">
    <property type="protein sequence ID" value="SUP77353.1"/>
    <property type="molecule type" value="Genomic_DNA"/>
</dbReference>
<accession>A0A380PV70</accession>
<protein>
    <submittedName>
        <fullName evidence="1">Uncharacterized protein</fullName>
    </submittedName>
</protein>
<reference evidence="1 2" key="1">
    <citation type="submission" date="2018-06" db="EMBL/GenBank/DDBJ databases">
        <authorList>
            <consortium name="Pathogen Informatics"/>
            <person name="Doyle S."/>
        </authorList>
    </citation>
    <scope>NUCLEOTIDE SEQUENCE [LARGE SCALE GENOMIC DNA]</scope>
    <source>
        <strain evidence="1 2">NCTC11470</strain>
    </source>
</reference>
<sequence length="176" mass="19661">MMIKTITAAPVERDALGFWTHPDFFEPANGNEFGVEGEFDAWKALNRVTGAIGWMDSEENAEELKAAFDSVGCNVSMWQPTPPDGDGWFMASIHDTEEGPVCLWLRPIECDPEALAAHRERCHLEALKTELLTKHQAAVTAAHEYFSACELGEERLFAAAIFERLRVATRKHQGDL</sequence>
<dbReference type="RefSeq" id="WP_256593531.1">
    <property type="nucleotide sequence ID" value="NZ_UHJA01000001.1"/>
</dbReference>
<organism evidence="1 2">
    <name type="scientific">Yersinia frederiksenii</name>
    <dbReference type="NCBI Taxonomy" id="29484"/>
    <lineage>
        <taxon>Bacteria</taxon>
        <taxon>Pseudomonadati</taxon>
        <taxon>Pseudomonadota</taxon>
        <taxon>Gammaproteobacteria</taxon>
        <taxon>Enterobacterales</taxon>
        <taxon>Yersiniaceae</taxon>
        <taxon>Yersinia</taxon>
    </lineage>
</organism>
<evidence type="ECO:0000313" key="1">
    <source>
        <dbReference type="EMBL" id="SUP77353.1"/>
    </source>
</evidence>
<dbReference type="Proteomes" id="UP000254835">
    <property type="component" value="Unassembled WGS sequence"/>
</dbReference>
<dbReference type="AlphaFoldDB" id="A0A380PV70"/>
<name>A0A380PV70_YERFR</name>
<evidence type="ECO:0000313" key="2">
    <source>
        <dbReference type="Proteomes" id="UP000254835"/>
    </source>
</evidence>
<proteinExistence type="predicted"/>
<gene>
    <name evidence="1" type="ORF">NCTC11470_02419</name>
</gene>